<dbReference type="InterPro" id="IPR051532">
    <property type="entry name" value="Ester_Hydrolysis_Enzymes"/>
</dbReference>
<dbReference type="PANTHER" id="PTHR30383:SF5">
    <property type="entry name" value="SGNH HYDROLASE-TYPE ESTERASE DOMAIN-CONTAINING PROTEIN"/>
    <property type="match status" value="1"/>
</dbReference>
<evidence type="ECO:0000259" key="2">
    <source>
        <dbReference type="Pfam" id="PF18454"/>
    </source>
</evidence>
<dbReference type="SUPFAM" id="SSF52266">
    <property type="entry name" value="SGNH hydrolase"/>
    <property type="match status" value="1"/>
</dbReference>
<dbReference type="RefSeq" id="YP_009151128.1">
    <property type="nucleotide sequence ID" value="NC_027366.1"/>
</dbReference>
<dbReference type="InterPro" id="IPR013830">
    <property type="entry name" value="SGNH_hydro"/>
</dbReference>
<dbReference type="KEGG" id="vg:24607068"/>
<feature type="domain" description="SGNH hydrolase-type esterase" evidence="1">
    <location>
        <begin position="268"/>
        <end position="458"/>
    </location>
</feature>
<name>A0A0A0RS52_9CAUD</name>
<dbReference type="CDD" id="cd00229">
    <property type="entry name" value="SGNH_hydrolase"/>
    <property type="match status" value="1"/>
</dbReference>
<dbReference type="GO" id="GO:0004622">
    <property type="term" value="F:phosphatidylcholine lysophospholipase activity"/>
    <property type="evidence" value="ECO:0007669"/>
    <property type="project" value="TreeGrafter"/>
</dbReference>
<dbReference type="Gene3D" id="3.40.50.1110">
    <property type="entry name" value="SGNH hydrolase"/>
    <property type="match status" value="1"/>
</dbReference>
<reference evidence="3 4" key="1">
    <citation type="submission" date="2014-07" db="EMBL/GenBank/DDBJ databases">
        <title>Complete Genome of Bacillus megaterium Myophage Mater.</title>
        <authorList>
            <person name="Lancaster J.C."/>
            <person name="Hodde M.K."/>
            <person name="Hernandez A.C."/>
            <person name="Everett G.F.K."/>
        </authorList>
    </citation>
    <scope>NUCLEOTIDE SEQUENCE [LARGE SCALE GENOMIC DNA]</scope>
</reference>
<gene>
    <name evidence="3" type="ORF">CPT_Mater169</name>
</gene>
<keyword evidence="4" id="KW-1185">Reference proteome</keyword>
<protein>
    <recommendedName>
        <fullName evidence="5">SGNH hydrolase-type esterase domain-containing protein</fullName>
    </recommendedName>
</protein>
<accession>A0A0A0RS52</accession>
<evidence type="ECO:0008006" key="5">
    <source>
        <dbReference type="Google" id="ProtNLM"/>
    </source>
</evidence>
<sequence length="475" mass="51552">MADNERKVTLLLKRGLKKDLPTLLEGEMGLATDTKELFIGSATGNVKIAGQGAVDNVVQGLQTTNTEVAQKAKQSDLAVVNNNLMSRIYDLTQSDFILKPPYKVRANPLTLTFNNAKQIASSVEYAAVDSGTGVINPVFRYTNPYIVQAGPAYPDYKFAKDVSVTTTNSKGNIAVEFEYNGAKLEIFTKYYSYILVLIDEGNGFELAQKDALYVDTASTLNYVMLNFGSAKLRRIRVYNLSGYFGGVFAEPGATVTASTRPLGKKAVFIGDSFTEGSNAKDKTKAYPQLVSDMLGYECINSGVGGTGYLKPLDGRVKFRDRIQHDVIDVNPDIVFIAGGINDTSFTVDAIKAEADLLYKQLKTALPNAKIVVIGNWFPKNPGDYQLNLTKALKEAALANGLPYIDVLQGDTYKGTGDKVTFNTGAWVTGTGNAAGFKYDGNADLFTSSDTTHPTQAGHYYLAKMLAVEIYKVLNS</sequence>
<dbReference type="Pfam" id="PF13472">
    <property type="entry name" value="Lipase_GDSL_2"/>
    <property type="match status" value="1"/>
</dbReference>
<evidence type="ECO:0000259" key="1">
    <source>
        <dbReference type="Pfam" id="PF13472"/>
    </source>
</evidence>
<feature type="domain" description="Major tropism determinant N-terminal" evidence="2">
    <location>
        <begin position="12"/>
        <end position="40"/>
    </location>
</feature>
<dbReference type="Pfam" id="PF18454">
    <property type="entry name" value="Mtd_N"/>
    <property type="match status" value="1"/>
</dbReference>
<evidence type="ECO:0000313" key="3">
    <source>
        <dbReference type="EMBL" id="AIW03326.1"/>
    </source>
</evidence>
<dbReference type="InterPro" id="IPR041352">
    <property type="entry name" value="Mtd_N"/>
</dbReference>
<organism evidence="3 4">
    <name type="scientific">Bacillus phage Mater</name>
    <dbReference type="NCBI Taxonomy" id="1540090"/>
    <lineage>
        <taxon>Viruses</taxon>
        <taxon>Duplodnaviria</taxon>
        <taxon>Heunggongvirae</taxon>
        <taxon>Uroviricota</taxon>
        <taxon>Caudoviricetes</taxon>
        <taxon>Herelleviridae</taxon>
        <taxon>Bastillevirinae</taxon>
        <taxon>Matervirus</taxon>
        <taxon>Matervirus mater</taxon>
    </lineage>
</organism>
<dbReference type="InterPro" id="IPR036514">
    <property type="entry name" value="SGNH_hydro_sf"/>
</dbReference>
<dbReference type="GeneID" id="24607068"/>
<dbReference type="Proteomes" id="UP000030206">
    <property type="component" value="Segment"/>
</dbReference>
<proteinExistence type="predicted"/>
<dbReference type="PANTHER" id="PTHR30383">
    <property type="entry name" value="THIOESTERASE 1/PROTEASE 1/LYSOPHOSPHOLIPASE L1"/>
    <property type="match status" value="1"/>
</dbReference>
<dbReference type="EMBL" id="KM236245">
    <property type="protein sequence ID" value="AIW03326.1"/>
    <property type="molecule type" value="Genomic_DNA"/>
</dbReference>
<evidence type="ECO:0000313" key="4">
    <source>
        <dbReference type="Proteomes" id="UP000030206"/>
    </source>
</evidence>